<dbReference type="Proteomes" id="UP000663570">
    <property type="component" value="Chromosome"/>
</dbReference>
<accession>A0ABX7M6F0</accession>
<dbReference type="InterPro" id="IPR000600">
    <property type="entry name" value="ROK"/>
</dbReference>
<evidence type="ECO:0000313" key="1">
    <source>
        <dbReference type="EMBL" id="QSI76994.1"/>
    </source>
</evidence>
<dbReference type="PANTHER" id="PTHR18964">
    <property type="entry name" value="ROK (REPRESSOR, ORF, KINASE) FAMILY"/>
    <property type="match status" value="1"/>
</dbReference>
<keyword evidence="2" id="KW-1185">Reference proteome</keyword>
<reference evidence="1 2" key="1">
    <citation type="submission" date="2021-02" db="EMBL/GenBank/DDBJ databases">
        <title>Niveibacterium changnyeongensis HC41.</title>
        <authorList>
            <person name="Kang M."/>
        </authorList>
    </citation>
    <scope>NUCLEOTIDE SEQUENCE [LARGE SCALE GENOMIC DNA]</scope>
    <source>
        <strain evidence="1 2">HC41</strain>
    </source>
</reference>
<sequence length="274" mass="28731">MHAQGAVSAIIASGAAAAAKRLGETTLKILGVDVGGSGIKGAIVDTETGELLTERIRIQTPQPATPEAVGLTLRELVQQHGWAGPVGIGFPAAIQHGIARTAANIDTAFIGLSVADYFSEQTGCPCFVANDADVAGMAEMRFGAGKDHRGVVLIVTIGTGLGTAFFTNGQLLPNTELGHIYLKNGMEAEHYASEAVRDAEGLKWKQWGERFNRYLTTMEALFWPDLVILGGGASAKLEKYAAQITVRAPVVAASFLNQAGIVGAALYAESQLPR</sequence>
<dbReference type="NCBIfam" id="NF045942">
    <property type="entry name" value="PolPhglucPhase"/>
    <property type="match status" value="1"/>
</dbReference>
<organism evidence="1 2">
    <name type="scientific">Niveibacterium microcysteis</name>
    <dbReference type="NCBI Taxonomy" id="2811415"/>
    <lineage>
        <taxon>Bacteria</taxon>
        <taxon>Pseudomonadati</taxon>
        <taxon>Pseudomonadota</taxon>
        <taxon>Betaproteobacteria</taxon>
        <taxon>Rhodocyclales</taxon>
        <taxon>Rhodocyclaceae</taxon>
        <taxon>Niveibacterium</taxon>
    </lineage>
</organism>
<dbReference type="SUPFAM" id="SSF53067">
    <property type="entry name" value="Actin-like ATPase domain"/>
    <property type="match status" value="1"/>
</dbReference>
<dbReference type="EMBL" id="CP071060">
    <property type="protein sequence ID" value="QSI76994.1"/>
    <property type="molecule type" value="Genomic_DNA"/>
</dbReference>
<dbReference type="PANTHER" id="PTHR18964:SF146">
    <property type="entry name" value="POLYPHOSPHATE GLUCOKINASE"/>
    <property type="match status" value="1"/>
</dbReference>
<proteinExistence type="predicted"/>
<name>A0ABX7M6F0_9RHOO</name>
<dbReference type="Pfam" id="PF00480">
    <property type="entry name" value="ROK"/>
    <property type="match status" value="1"/>
</dbReference>
<protein>
    <submittedName>
        <fullName evidence="1">ROK family protein</fullName>
    </submittedName>
</protein>
<dbReference type="CDD" id="cd24058">
    <property type="entry name" value="ASKHA_NBD_ROK_PPGK"/>
    <property type="match status" value="1"/>
</dbReference>
<gene>
    <name evidence="1" type="ORF">JY500_21540</name>
</gene>
<dbReference type="Gene3D" id="3.30.420.40">
    <property type="match status" value="2"/>
</dbReference>
<evidence type="ECO:0000313" key="2">
    <source>
        <dbReference type="Proteomes" id="UP000663570"/>
    </source>
</evidence>
<dbReference type="InterPro" id="IPR043129">
    <property type="entry name" value="ATPase_NBD"/>
</dbReference>